<dbReference type="AlphaFoldDB" id="A0A9Q3CIX3"/>
<keyword evidence="1" id="KW-1133">Transmembrane helix</keyword>
<evidence type="ECO:0000256" key="1">
    <source>
        <dbReference type="SAM" id="Phobius"/>
    </source>
</evidence>
<dbReference type="Proteomes" id="UP000765509">
    <property type="component" value="Unassembled WGS sequence"/>
</dbReference>
<accession>A0A9Q3CIX3</accession>
<name>A0A9Q3CIX3_9BASI</name>
<proteinExistence type="predicted"/>
<protein>
    <submittedName>
        <fullName evidence="2">Uncharacterized protein</fullName>
    </submittedName>
</protein>
<reference evidence="2" key="1">
    <citation type="submission" date="2021-03" db="EMBL/GenBank/DDBJ databases">
        <title>Draft genome sequence of rust myrtle Austropuccinia psidii MF-1, a brazilian biotype.</title>
        <authorList>
            <person name="Quecine M.C."/>
            <person name="Pachon D.M.R."/>
            <person name="Bonatelli M.L."/>
            <person name="Correr F.H."/>
            <person name="Franceschini L.M."/>
            <person name="Leite T.F."/>
            <person name="Margarido G.R.A."/>
            <person name="Almeida C.A."/>
            <person name="Ferrarezi J.A."/>
            <person name="Labate C.A."/>
        </authorList>
    </citation>
    <scope>NUCLEOTIDE SEQUENCE</scope>
    <source>
        <strain evidence="2">MF-1</strain>
    </source>
</reference>
<keyword evidence="3" id="KW-1185">Reference proteome</keyword>
<evidence type="ECO:0000313" key="3">
    <source>
        <dbReference type="Proteomes" id="UP000765509"/>
    </source>
</evidence>
<keyword evidence="1" id="KW-0472">Membrane</keyword>
<feature type="transmembrane region" description="Helical" evidence="1">
    <location>
        <begin position="58"/>
        <end position="80"/>
    </location>
</feature>
<organism evidence="2 3">
    <name type="scientific">Austropuccinia psidii MF-1</name>
    <dbReference type="NCBI Taxonomy" id="1389203"/>
    <lineage>
        <taxon>Eukaryota</taxon>
        <taxon>Fungi</taxon>
        <taxon>Dikarya</taxon>
        <taxon>Basidiomycota</taxon>
        <taxon>Pucciniomycotina</taxon>
        <taxon>Pucciniomycetes</taxon>
        <taxon>Pucciniales</taxon>
        <taxon>Sphaerophragmiaceae</taxon>
        <taxon>Austropuccinia</taxon>
    </lineage>
</organism>
<comment type="caution">
    <text evidence="2">The sequence shown here is derived from an EMBL/GenBank/DDBJ whole genome shotgun (WGS) entry which is preliminary data.</text>
</comment>
<feature type="transmembrane region" description="Helical" evidence="1">
    <location>
        <begin position="20"/>
        <end position="38"/>
    </location>
</feature>
<evidence type="ECO:0000313" key="2">
    <source>
        <dbReference type="EMBL" id="MBW0483600.1"/>
    </source>
</evidence>
<gene>
    <name evidence="2" type="ORF">O181_023315</name>
</gene>
<keyword evidence="1" id="KW-0812">Transmembrane</keyword>
<dbReference type="EMBL" id="AVOT02007302">
    <property type="protein sequence ID" value="MBW0483600.1"/>
    <property type="molecule type" value="Genomic_DNA"/>
</dbReference>
<sequence>MPIKKLSSEVHQIDFSRFCFYPAILSTTYSAWAVSSGFNSLNDLFGVTWTRAIQVFFSLWAICFYSATLTSMAFCFFKILSNSFWGHSKSPLNAREISCPIASSRSHNCFNIELQRFPSCSQSLHPAQPLSADFWQHKHHSKSQNLRNSNGSLVTLTDNQKVTTDK</sequence>